<accession>A0A8C6G3T8</accession>
<organism evidence="2 3">
    <name type="scientific">Mus spicilegus</name>
    <name type="common">Mound-building mouse</name>
    <dbReference type="NCBI Taxonomy" id="10103"/>
    <lineage>
        <taxon>Eukaryota</taxon>
        <taxon>Metazoa</taxon>
        <taxon>Chordata</taxon>
        <taxon>Craniata</taxon>
        <taxon>Vertebrata</taxon>
        <taxon>Euteleostomi</taxon>
        <taxon>Mammalia</taxon>
        <taxon>Eutheria</taxon>
        <taxon>Euarchontoglires</taxon>
        <taxon>Glires</taxon>
        <taxon>Rodentia</taxon>
        <taxon>Myomorpha</taxon>
        <taxon>Muroidea</taxon>
        <taxon>Muridae</taxon>
        <taxon>Murinae</taxon>
        <taxon>Mus</taxon>
        <taxon>Mus</taxon>
    </lineage>
</organism>
<reference evidence="2" key="1">
    <citation type="submission" date="2025-08" db="UniProtKB">
        <authorList>
            <consortium name="Ensembl"/>
        </authorList>
    </citation>
    <scope>IDENTIFICATION</scope>
</reference>
<dbReference type="GeneTree" id="ENSGT01000000215862"/>
<dbReference type="InterPro" id="IPR032253">
    <property type="entry name" value="Esp1/Esp22"/>
</dbReference>
<proteinExistence type="predicted"/>
<evidence type="ECO:0000256" key="1">
    <source>
        <dbReference type="SAM" id="SignalP"/>
    </source>
</evidence>
<evidence type="ECO:0000313" key="2">
    <source>
        <dbReference type="Ensembl" id="ENSMSIP00000000055.1"/>
    </source>
</evidence>
<feature type="chain" id="PRO_5034612501" evidence="1">
    <location>
        <begin position="23"/>
        <end position="68"/>
    </location>
</feature>
<dbReference type="Ensembl" id="ENSMSIT00000000071.1">
    <property type="protein sequence ID" value="ENSMSIP00000000055.1"/>
    <property type="gene ID" value="ENSMSIG00000000062.1"/>
</dbReference>
<sequence length="68" mass="7813">MASFPVKYFLIILLLPSMLTEGMVLKQTQKETTISADHVILLISCQHSWEQTPWGLLSCQFDFRVDRG</sequence>
<reference evidence="2" key="2">
    <citation type="submission" date="2025-09" db="UniProtKB">
        <authorList>
            <consortium name="Ensembl"/>
        </authorList>
    </citation>
    <scope>IDENTIFICATION</scope>
</reference>
<evidence type="ECO:0000313" key="3">
    <source>
        <dbReference type="Proteomes" id="UP000694415"/>
    </source>
</evidence>
<dbReference type="AlphaFoldDB" id="A0A8C6G3T8"/>
<name>A0A8C6G3T8_MUSSI</name>
<dbReference type="Proteomes" id="UP000694415">
    <property type="component" value="Unplaced"/>
</dbReference>
<protein>
    <submittedName>
        <fullName evidence="2">Exocrine gland secreted peptide 24</fullName>
    </submittedName>
</protein>
<dbReference type="GO" id="GO:0005615">
    <property type="term" value="C:extracellular space"/>
    <property type="evidence" value="ECO:0007669"/>
    <property type="project" value="Ensembl"/>
</dbReference>
<dbReference type="Pfam" id="PF16590">
    <property type="entry name" value="ESP"/>
    <property type="match status" value="1"/>
</dbReference>
<feature type="signal peptide" evidence="1">
    <location>
        <begin position="1"/>
        <end position="22"/>
    </location>
</feature>
<keyword evidence="3" id="KW-1185">Reference proteome</keyword>
<dbReference type="GO" id="GO:0005186">
    <property type="term" value="F:pheromone activity"/>
    <property type="evidence" value="ECO:0007669"/>
    <property type="project" value="Ensembl"/>
</dbReference>
<keyword evidence="1" id="KW-0732">Signal</keyword>